<evidence type="ECO:0000256" key="7">
    <source>
        <dbReference type="ARBA" id="ARBA00023002"/>
    </source>
</evidence>
<dbReference type="Proteomes" id="UP000515154">
    <property type="component" value="Unplaced"/>
</dbReference>
<comment type="subcellular location">
    <subcellularLocation>
        <location evidence="9">Endoplasmic reticulum membrane</location>
        <topology evidence="9">Peripheral membrane protein</topology>
    </subcellularLocation>
    <subcellularLocation>
        <location evidence="2">Membrane</location>
    </subcellularLocation>
</comment>
<organism evidence="11 12">
    <name type="scientific">Octopus sinensis</name>
    <name type="common">East Asian common octopus</name>
    <dbReference type="NCBI Taxonomy" id="2607531"/>
    <lineage>
        <taxon>Eukaryota</taxon>
        <taxon>Metazoa</taxon>
        <taxon>Spiralia</taxon>
        <taxon>Lophotrochozoa</taxon>
        <taxon>Mollusca</taxon>
        <taxon>Cephalopoda</taxon>
        <taxon>Coleoidea</taxon>
        <taxon>Octopodiformes</taxon>
        <taxon>Octopoda</taxon>
        <taxon>Incirrata</taxon>
        <taxon>Octopodidae</taxon>
        <taxon>Octopus</taxon>
    </lineage>
</organism>
<evidence type="ECO:0000256" key="4">
    <source>
        <dbReference type="ARBA" id="ARBA00012312"/>
    </source>
</evidence>
<evidence type="ECO:0000313" key="12">
    <source>
        <dbReference type="RefSeq" id="XP_029655163.1"/>
    </source>
</evidence>
<comment type="function">
    <text evidence="9">Catalyzes the stereospecific oxidation of squalene to (S)-2,3-epoxysqualene, and is considered to be a rate-limiting enzyme in steroid biosynthesis.</text>
</comment>
<proteinExistence type="inferred from homology"/>
<name>A0A6P7TTT8_9MOLL</name>
<dbReference type="AlphaFoldDB" id="A0A6P7TTT8"/>
<dbReference type="KEGG" id="osn:115228832"/>
<evidence type="ECO:0000259" key="10">
    <source>
        <dbReference type="Pfam" id="PF08491"/>
    </source>
</evidence>
<dbReference type="EC" id="1.14.14.17" evidence="4 9"/>
<evidence type="ECO:0000256" key="9">
    <source>
        <dbReference type="RuleBase" id="RU367121"/>
    </source>
</evidence>
<evidence type="ECO:0000313" key="11">
    <source>
        <dbReference type="Proteomes" id="UP000515154"/>
    </source>
</evidence>
<evidence type="ECO:0000256" key="6">
    <source>
        <dbReference type="ARBA" id="ARBA00022827"/>
    </source>
</evidence>
<protein>
    <recommendedName>
        <fullName evidence="4 9">Squalene monooxygenase</fullName>
        <ecNumber evidence="4 9">1.14.14.17</ecNumber>
    </recommendedName>
</protein>
<dbReference type="InterPro" id="IPR013698">
    <property type="entry name" value="Squalene_epoxidase"/>
</dbReference>
<keyword evidence="5 9" id="KW-0285">Flavoprotein</keyword>
<gene>
    <name evidence="12" type="primary">LOC115228832</name>
</gene>
<dbReference type="InterPro" id="IPR040125">
    <property type="entry name" value="Squalene_monox"/>
</dbReference>
<dbReference type="GO" id="GO:0005789">
    <property type="term" value="C:endoplasmic reticulum membrane"/>
    <property type="evidence" value="ECO:0007669"/>
    <property type="project" value="UniProtKB-SubCell"/>
</dbReference>
<comment type="similarity">
    <text evidence="3 9">Belongs to the squalene monooxygenase family.</text>
</comment>
<dbReference type="SUPFAM" id="SSF51905">
    <property type="entry name" value="FAD/NAD(P)-binding domain"/>
    <property type="match status" value="1"/>
</dbReference>
<dbReference type="GO" id="GO:0050660">
    <property type="term" value="F:flavin adenine dinucleotide binding"/>
    <property type="evidence" value="ECO:0007669"/>
    <property type="project" value="UniProtKB-UniRule"/>
</dbReference>
<comment type="cofactor">
    <cofactor evidence="1 9">
        <name>FAD</name>
        <dbReference type="ChEBI" id="CHEBI:57692"/>
    </cofactor>
</comment>
<dbReference type="Pfam" id="PF08491">
    <property type="entry name" value="SE"/>
    <property type="match status" value="1"/>
</dbReference>
<dbReference type="InterPro" id="IPR036188">
    <property type="entry name" value="FAD/NAD-bd_sf"/>
</dbReference>
<comment type="catalytic activity">
    <reaction evidence="9">
        <text>squalene + reduced [NADPH--hemoprotein reductase] + O2 = (S)-2,3-epoxysqualene + oxidized [NADPH--hemoprotein reductase] + H2O + H(+)</text>
        <dbReference type="Rhea" id="RHEA:25282"/>
        <dbReference type="Rhea" id="RHEA-COMP:11964"/>
        <dbReference type="Rhea" id="RHEA-COMP:11965"/>
        <dbReference type="ChEBI" id="CHEBI:15377"/>
        <dbReference type="ChEBI" id="CHEBI:15378"/>
        <dbReference type="ChEBI" id="CHEBI:15379"/>
        <dbReference type="ChEBI" id="CHEBI:15440"/>
        <dbReference type="ChEBI" id="CHEBI:15441"/>
        <dbReference type="ChEBI" id="CHEBI:57618"/>
        <dbReference type="ChEBI" id="CHEBI:58210"/>
        <dbReference type="EC" id="1.14.14.17"/>
    </reaction>
</comment>
<dbReference type="PANTHER" id="PTHR10835">
    <property type="entry name" value="SQUALENE MONOOXYGENASE"/>
    <property type="match status" value="1"/>
</dbReference>
<evidence type="ECO:0000256" key="3">
    <source>
        <dbReference type="ARBA" id="ARBA00008802"/>
    </source>
</evidence>
<dbReference type="RefSeq" id="XP_029655163.1">
    <property type="nucleotide sequence ID" value="XM_029799303.1"/>
</dbReference>
<dbReference type="Gene3D" id="3.50.50.60">
    <property type="entry name" value="FAD/NAD(P)-binding domain"/>
    <property type="match status" value="1"/>
</dbReference>
<reference evidence="12" key="1">
    <citation type="submission" date="2025-08" db="UniProtKB">
        <authorList>
            <consortium name="RefSeq"/>
        </authorList>
    </citation>
    <scope>IDENTIFICATION</scope>
</reference>
<dbReference type="GO" id="GO:0004506">
    <property type="term" value="F:squalene monooxygenase activity"/>
    <property type="evidence" value="ECO:0007669"/>
    <property type="project" value="UniProtKB-UniRule"/>
</dbReference>
<dbReference type="UniPathway" id="UPA00767">
    <property type="reaction ID" value="UER00752"/>
</dbReference>
<keyword evidence="7 9" id="KW-0560">Oxidoreductase</keyword>
<dbReference type="GO" id="GO:0016126">
    <property type="term" value="P:sterol biosynthetic process"/>
    <property type="evidence" value="ECO:0007669"/>
    <property type="project" value="UniProtKB-UniRule"/>
</dbReference>
<dbReference type="PANTHER" id="PTHR10835:SF0">
    <property type="entry name" value="SQUALENE MONOOXYGENASE"/>
    <property type="match status" value="1"/>
</dbReference>
<keyword evidence="11" id="KW-1185">Reference proteome</keyword>
<keyword evidence="9" id="KW-0256">Endoplasmic reticulum</keyword>
<evidence type="ECO:0000256" key="5">
    <source>
        <dbReference type="ARBA" id="ARBA00022630"/>
    </source>
</evidence>
<feature type="domain" description="Squalene epoxidase" evidence="10">
    <location>
        <begin position="277"/>
        <end position="447"/>
    </location>
</feature>
<evidence type="ECO:0000256" key="8">
    <source>
        <dbReference type="ARBA" id="ARBA00023136"/>
    </source>
</evidence>
<keyword evidence="8 9" id="KW-0472">Membrane</keyword>
<keyword evidence="6 9" id="KW-0274">FAD</keyword>
<accession>A0A6P7TTT8</accession>
<evidence type="ECO:0000256" key="1">
    <source>
        <dbReference type="ARBA" id="ARBA00001974"/>
    </source>
</evidence>
<evidence type="ECO:0000256" key="2">
    <source>
        <dbReference type="ARBA" id="ARBA00004370"/>
    </source>
</evidence>
<sequence>MKPYPDGELYKTAIEIFALECCSPAVFDIAHKLPLSNDTATRRVSDISDNLINELSQYANFFVIFRICKDFQYYSFALDCSKDILDIEQLVVFVRGITGLMNKWRCDNNWTPVLWHYCIIHKENLISKNIKMENVSEVVIKIVNWIRANAFNHRKFKTFLTETDSDYDDVLLFSVKQIPELHFEEDSDILIAGAGVFGCAFGYAMAQLGHKVTIIEKDIHNNTAKLLGEYLQPGGILALEKLGMKGSFTSNLSSQIVSKELWKRRDMSSTTTTRTANMRPSVEDAVNNADMMVMPCRSTANSFPTVPGLIQGGDSFNTRHPLTGAGLTVALYDAILLRNRLEGVDLSNYRAVLRRLGTFSIERALNHSFVVNVMSFALYQVFAPVDGRFLCIFLEVGRNIRSACVAYLQRKGECLAGPTNLSVSSPFIFFYHFGSVALHSCYLIGKSHSVRCPHLIARDVFIHLIKACCIVGPLIWNDIRAILSI</sequence>